<evidence type="ECO:0000256" key="2">
    <source>
        <dbReference type="ARBA" id="ARBA00022679"/>
    </source>
</evidence>
<evidence type="ECO:0000313" key="15">
    <source>
        <dbReference type="EMBL" id="SUN74521.1"/>
    </source>
</evidence>
<evidence type="ECO:0000256" key="6">
    <source>
        <dbReference type="ARBA" id="ARBA00022842"/>
    </source>
</evidence>
<keyword evidence="5" id="KW-0227">DNA damage</keyword>
<dbReference type="InterPro" id="IPR053543">
    <property type="entry name" value="Bacterial_RT"/>
</dbReference>
<evidence type="ECO:0000256" key="9">
    <source>
        <dbReference type="ARBA" id="ARBA00034120"/>
    </source>
</evidence>
<keyword evidence="4" id="KW-0479">Metal-binding</keyword>
<dbReference type="Proteomes" id="UP000028067">
    <property type="component" value="Unassembled WGS sequence"/>
</dbReference>
<keyword evidence="8" id="KW-0051">Antiviral defense</keyword>
<feature type="domain" description="Reverse transcriptase" evidence="11">
    <location>
        <begin position="22"/>
        <end position="247"/>
    </location>
</feature>
<comment type="catalytic activity">
    <reaction evidence="10">
        <text>DNA(n) + a 2'-deoxyribonucleoside 5'-triphosphate = DNA(n+1) + diphosphate</text>
        <dbReference type="Rhea" id="RHEA:22508"/>
        <dbReference type="Rhea" id="RHEA-COMP:17339"/>
        <dbReference type="Rhea" id="RHEA-COMP:17340"/>
        <dbReference type="ChEBI" id="CHEBI:33019"/>
        <dbReference type="ChEBI" id="CHEBI:61560"/>
        <dbReference type="ChEBI" id="CHEBI:173112"/>
        <dbReference type="EC" id="2.7.7.49"/>
    </reaction>
</comment>
<evidence type="ECO:0000313" key="14">
    <source>
        <dbReference type="EMBL" id="KJQ75758.1"/>
    </source>
</evidence>
<reference evidence="12 16" key="1">
    <citation type="submission" date="2014-05" db="EMBL/GenBank/DDBJ databases">
        <authorList>
            <person name="Daugherty S.C."/>
            <person name="Tallon L.J."/>
            <person name="Sadzewicz L."/>
            <person name="Kilian M."/>
            <person name="Tettelin H."/>
        </authorList>
    </citation>
    <scope>NUCLEOTIDE SEQUENCE [LARGE SCALE GENOMIC DNA]</scope>
    <source>
        <strain evidence="12 16">SK271</strain>
    </source>
</reference>
<dbReference type="Proteomes" id="UP000033590">
    <property type="component" value="Unassembled WGS sequence"/>
</dbReference>
<keyword evidence="2" id="KW-0808">Transferase</keyword>
<dbReference type="EMBL" id="JYGQ01000004">
    <property type="protein sequence ID" value="KJQ69755.1"/>
    <property type="molecule type" value="Genomic_DNA"/>
</dbReference>
<evidence type="ECO:0000313" key="19">
    <source>
        <dbReference type="Proteomes" id="UP000255482"/>
    </source>
</evidence>
<comment type="caution">
    <text evidence="12">The sequence shown here is derived from an EMBL/GenBank/DDBJ whole genome shotgun (WGS) entry which is preliminary data.</text>
</comment>
<evidence type="ECO:0000256" key="10">
    <source>
        <dbReference type="ARBA" id="ARBA00048173"/>
    </source>
</evidence>
<dbReference type="SUPFAM" id="SSF56672">
    <property type="entry name" value="DNA/RNA polymerases"/>
    <property type="match status" value="1"/>
</dbReference>
<dbReference type="GO" id="GO:0003723">
    <property type="term" value="F:RNA binding"/>
    <property type="evidence" value="ECO:0007669"/>
    <property type="project" value="InterPro"/>
</dbReference>
<evidence type="ECO:0000313" key="13">
    <source>
        <dbReference type="EMBL" id="KJQ69755.1"/>
    </source>
</evidence>
<dbReference type="Proteomes" id="UP000255482">
    <property type="component" value="Unassembled WGS sequence"/>
</dbReference>
<sequence>MNYEDIRSRDMLAFALGIPIKQLTGLLYGVKIENCYTTFTISKKNGSERTISAPNKSLKYVQRKLARLLLKRYEEFLTEKNTKNRISHAFFKGKSIKTNALPHRNKRYVLNVDLQDFFDSIHFGRVHGFFKNNDFFKLPDVATVIAQLTCYEGVLPQGAPTSPIISNLICQILDYKIIELCQEYHLTYTRYADDLTFSTNEKNFDNNYQDFLDKLDKLVTRSGFKINAEKTHFQEYNRRQTVTGLSVNKKLNVKKDFYKHTRSMAHSLYKTGKFMINGKEGTLNQLEGRFSFINDLVKYNNRLEELPSLKLNSIEYKKNLQFTDGKEFEVKKNEQKQILDWKKNLSTLSIREKDYQKFIFYKYFIANTNITVVTEGKTDSRYIKAALRKYYAEYPELVTKEKDGFKYKINFLPRTKRMRYFFGFLSGGGSDQIQLFNYFINRDNHISRNYIKYFKEISEDVPLPQKPTVFLLDNEWEIKKPLHNIIKVLCNAQNLNDKDIIQKIHTDYLYHVDLNAFLMTLPVDNLSTKCEVEIENLFDLEKINTELIEPLHDGKKFDIKKEHGNDKSIGKEIFANTILTNYDSEIIDFSNFKPLLDKLSDISKDFTKYT</sequence>
<comment type="similarity">
    <text evidence="9">Belongs to the bacterial reverse transcriptase family.</text>
</comment>
<dbReference type="InterPro" id="IPR000123">
    <property type="entry name" value="Reverse_transcriptase_msDNA"/>
</dbReference>
<evidence type="ECO:0000256" key="8">
    <source>
        <dbReference type="ARBA" id="ARBA00023118"/>
    </source>
</evidence>
<dbReference type="AlphaFoldDB" id="A0A081QD16"/>
<dbReference type="PATRIC" id="fig|28037.100.peg.296"/>
<dbReference type="InterPro" id="IPR051083">
    <property type="entry name" value="GrpII_Intron_Splice-Mob/Def"/>
</dbReference>
<evidence type="ECO:0000259" key="11">
    <source>
        <dbReference type="PROSITE" id="PS50878"/>
    </source>
</evidence>
<reference evidence="15 19" key="3">
    <citation type="submission" date="2018-06" db="EMBL/GenBank/DDBJ databases">
        <authorList>
            <consortium name="Pathogen Informatics"/>
            <person name="Doyle S."/>
        </authorList>
    </citation>
    <scope>NUCLEOTIDE SEQUENCE [LARGE SCALE GENOMIC DNA]</scope>
    <source>
        <strain evidence="15 19">NCTC12261</strain>
    </source>
</reference>
<keyword evidence="3" id="KW-0548">Nucleotidyltransferase</keyword>
<dbReference type="EC" id="2.7.7.49" evidence="1"/>
<evidence type="ECO:0000313" key="17">
    <source>
        <dbReference type="Proteomes" id="UP000033415"/>
    </source>
</evidence>
<dbReference type="NCBIfam" id="NF038237">
    <property type="entry name" value="retron_Ec67_fus"/>
    <property type="match status" value="1"/>
</dbReference>
<evidence type="ECO:0000256" key="3">
    <source>
        <dbReference type="ARBA" id="ARBA00022695"/>
    </source>
</evidence>
<dbReference type="GO" id="GO:0046872">
    <property type="term" value="F:metal ion binding"/>
    <property type="evidence" value="ECO:0007669"/>
    <property type="project" value="UniProtKB-KW"/>
</dbReference>
<proteinExistence type="inferred from homology"/>
<dbReference type="RefSeq" id="WP_001105313.1">
    <property type="nucleotide sequence ID" value="NZ_CP046335.1"/>
</dbReference>
<protein>
    <recommendedName>
        <fullName evidence="1">RNA-directed DNA polymerase</fullName>
        <ecNumber evidence="1">2.7.7.49</ecNumber>
    </recommendedName>
</protein>
<dbReference type="PRINTS" id="PR00866">
    <property type="entry name" value="RNADNAPOLMS"/>
</dbReference>
<keyword evidence="7 12" id="KW-0695">RNA-directed DNA polymerase</keyword>
<dbReference type="CDD" id="cd03487">
    <property type="entry name" value="RT_Bac_retron_II"/>
    <property type="match status" value="1"/>
</dbReference>
<dbReference type="PANTHER" id="PTHR34047">
    <property type="entry name" value="NUCLEAR INTRON MATURASE 1, MITOCHONDRIAL-RELATED"/>
    <property type="match status" value="1"/>
</dbReference>
<dbReference type="EMBL" id="JPGW01000013">
    <property type="protein sequence ID" value="KER07532.1"/>
    <property type="molecule type" value="Genomic_DNA"/>
</dbReference>
<evidence type="ECO:0000256" key="1">
    <source>
        <dbReference type="ARBA" id="ARBA00012493"/>
    </source>
</evidence>
<organism evidence="12 16">
    <name type="scientific">Streptococcus mitis</name>
    <dbReference type="NCBI Taxonomy" id="28037"/>
    <lineage>
        <taxon>Bacteria</taxon>
        <taxon>Bacillati</taxon>
        <taxon>Bacillota</taxon>
        <taxon>Bacilli</taxon>
        <taxon>Lactobacillales</taxon>
        <taxon>Streptococcaceae</taxon>
        <taxon>Streptococcus</taxon>
        <taxon>Streptococcus mitis group</taxon>
    </lineage>
</organism>
<evidence type="ECO:0000256" key="7">
    <source>
        <dbReference type="ARBA" id="ARBA00022918"/>
    </source>
</evidence>
<dbReference type="Proteomes" id="UP000033415">
    <property type="component" value="Unassembled WGS sequence"/>
</dbReference>
<dbReference type="EMBL" id="JYGS01000001">
    <property type="protein sequence ID" value="KJQ75758.1"/>
    <property type="molecule type" value="Genomic_DNA"/>
</dbReference>
<dbReference type="EMBL" id="UHFS01000002">
    <property type="protein sequence ID" value="SUN74521.1"/>
    <property type="molecule type" value="Genomic_DNA"/>
</dbReference>
<keyword evidence="6" id="KW-0460">Magnesium</keyword>
<dbReference type="GO" id="GO:0051607">
    <property type="term" value="P:defense response to virus"/>
    <property type="evidence" value="ECO:0007669"/>
    <property type="project" value="UniProtKB-KW"/>
</dbReference>
<dbReference type="InterPro" id="IPR000477">
    <property type="entry name" value="RT_dom"/>
</dbReference>
<dbReference type="GO" id="GO:0003964">
    <property type="term" value="F:RNA-directed DNA polymerase activity"/>
    <property type="evidence" value="ECO:0007669"/>
    <property type="project" value="UniProtKB-KW"/>
</dbReference>
<dbReference type="PANTHER" id="PTHR34047:SF7">
    <property type="entry name" value="RNA-DIRECTED DNA POLYMERASE"/>
    <property type="match status" value="1"/>
</dbReference>
<dbReference type="InterPro" id="IPR043502">
    <property type="entry name" value="DNA/RNA_pol_sf"/>
</dbReference>
<evidence type="ECO:0000313" key="12">
    <source>
        <dbReference type="EMBL" id="KER07532.1"/>
    </source>
</evidence>
<dbReference type="Pfam" id="PF00078">
    <property type="entry name" value="RVT_1"/>
    <property type="match status" value="1"/>
</dbReference>
<evidence type="ECO:0000256" key="4">
    <source>
        <dbReference type="ARBA" id="ARBA00022723"/>
    </source>
</evidence>
<dbReference type="GO" id="GO:0006974">
    <property type="term" value="P:DNA damage response"/>
    <property type="evidence" value="ECO:0007669"/>
    <property type="project" value="UniProtKB-KW"/>
</dbReference>
<evidence type="ECO:0000313" key="18">
    <source>
        <dbReference type="Proteomes" id="UP000033590"/>
    </source>
</evidence>
<dbReference type="PROSITE" id="PS50878">
    <property type="entry name" value="RT_POL"/>
    <property type="match status" value="1"/>
</dbReference>
<name>A0A081QD16_STRMT</name>
<accession>A0A081QD16</accession>
<gene>
    <name evidence="15" type="ORF">NCTC12261_00485</name>
    <name evidence="12" type="ORF">SK271_1598</name>
    <name evidence="13" type="ORF">TZ91_01593</name>
    <name evidence="14" type="ORF">TZ93_00226</name>
</gene>
<evidence type="ECO:0000256" key="5">
    <source>
        <dbReference type="ARBA" id="ARBA00022763"/>
    </source>
</evidence>
<evidence type="ECO:0000313" key="16">
    <source>
        <dbReference type="Proteomes" id="UP000028067"/>
    </source>
</evidence>
<dbReference type="OrthoDB" id="9788687at2"/>
<reference evidence="17 18" key="2">
    <citation type="submission" date="2015-02" db="EMBL/GenBank/DDBJ databases">
        <title>Evolution of amylase-binding proteins of oral streptococcal species.</title>
        <authorList>
            <person name="Haase E.M."/>
        </authorList>
    </citation>
    <scope>NUCLEOTIDE SEQUENCE [LARGE SCALE GENOMIC DNA]</scope>
    <source>
        <strain evidence="13 17">SK137</strain>
        <strain evidence="14 18">SK145</strain>
    </source>
</reference>